<evidence type="ECO:0000313" key="2">
    <source>
        <dbReference type="Proteomes" id="UP001139411"/>
    </source>
</evidence>
<organism evidence="1 2">
    <name type="scientific">Dyadobacter chenhuakuii</name>
    <dbReference type="NCBI Taxonomy" id="2909339"/>
    <lineage>
        <taxon>Bacteria</taxon>
        <taxon>Pseudomonadati</taxon>
        <taxon>Bacteroidota</taxon>
        <taxon>Cytophagia</taxon>
        <taxon>Cytophagales</taxon>
        <taxon>Spirosomataceae</taxon>
        <taxon>Dyadobacter</taxon>
    </lineage>
</organism>
<proteinExistence type="predicted"/>
<protein>
    <submittedName>
        <fullName evidence="1">Uncharacterized protein</fullName>
    </submittedName>
</protein>
<dbReference type="Proteomes" id="UP001139411">
    <property type="component" value="Unassembled WGS sequence"/>
</dbReference>
<reference evidence="1" key="1">
    <citation type="submission" date="2022-01" db="EMBL/GenBank/DDBJ databases">
        <title>Novel species in genus Dyadobacter.</title>
        <authorList>
            <person name="Ma C."/>
        </authorList>
    </citation>
    <scope>NUCLEOTIDE SEQUENCE</scope>
    <source>
        <strain evidence="1">CY357</strain>
    </source>
</reference>
<accession>A0A9X1TS95</accession>
<evidence type="ECO:0000313" key="1">
    <source>
        <dbReference type="EMBL" id="MCF2496702.1"/>
    </source>
</evidence>
<gene>
    <name evidence="1" type="ORF">L0661_00185</name>
</gene>
<dbReference type="AlphaFoldDB" id="A0A9X1TS95"/>
<sequence length="53" mass="5954">MVILNDNNIAILVHFWQSINLEAITIISNDMFWVRLGFIAVLVDEVLLAVNAA</sequence>
<name>A0A9X1TS95_9BACT</name>
<comment type="caution">
    <text evidence="1">The sequence shown here is derived from an EMBL/GenBank/DDBJ whole genome shotgun (WGS) entry which is preliminary data.</text>
</comment>
<dbReference type="EMBL" id="JAKFFV010000001">
    <property type="protein sequence ID" value="MCF2496702.1"/>
    <property type="molecule type" value="Genomic_DNA"/>
</dbReference>
<dbReference type="RefSeq" id="WP_235176357.1">
    <property type="nucleotide sequence ID" value="NZ_JAKFFV010000001.1"/>
</dbReference>